<keyword evidence="2" id="KW-1185">Reference proteome</keyword>
<sequence length="137" mass="15385">GNRLYKVQWLQKLSKAPLESANDADDGPKRARDPKFVTWRENRHQSLQGFKRNQEQQVDDVRCMFNLSSDKNVPRPVMQQDGGLMESTVAPHTADQLMVDLQQLGLVRAKGGPGKGDAGHDGRADREPILKDLKLVQ</sequence>
<evidence type="ECO:0000313" key="3">
    <source>
        <dbReference type="WBParaSite" id="maker-unitig_14430-snap-gene-0.3-mRNA-1"/>
    </source>
</evidence>
<feature type="compositionally biased region" description="Basic and acidic residues" evidence="1">
    <location>
        <begin position="117"/>
        <end position="137"/>
    </location>
</feature>
<dbReference type="WBParaSite" id="maker-unitig_14430-snap-gene-0.3-mRNA-1">
    <property type="protein sequence ID" value="maker-unitig_14430-snap-gene-0.3-mRNA-1"/>
    <property type="gene ID" value="maker-unitig_14430-snap-gene-0.3"/>
</dbReference>
<evidence type="ECO:0000313" key="2">
    <source>
        <dbReference type="Proteomes" id="UP000095280"/>
    </source>
</evidence>
<feature type="region of interest" description="Disordered" evidence="1">
    <location>
        <begin position="108"/>
        <end position="137"/>
    </location>
</feature>
<proteinExistence type="predicted"/>
<dbReference type="AlphaFoldDB" id="A0A1I8F2W7"/>
<dbReference type="Proteomes" id="UP000095280">
    <property type="component" value="Unplaced"/>
</dbReference>
<name>A0A1I8F2W7_9PLAT</name>
<evidence type="ECO:0000256" key="1">
    <source>
        <dbReference type="SAM" id="MobiDB-lite"/>
    </source>
</evidence>
<protein>
    <submittedName>
        <fullName evidence="3">DBR1 domain-containing protein</fullName>
    </submittedName>
</protein>
<reference evidence="3" key="1">
    <citation type="submission" date="2016-11" db="UniProtKB">
        <authorList>
            <consortium name="WormBaseParasite"/>
        </authorList>
    </citation>
    <scope>IDENTIFICATION</scope>
</reference>
<organism evidence="2 3">
    <name type="scientific">Macrostomum lignano</name>
    <dbReference type="NCBI Taxonomy" id="282301"/>
    <lineage>
        <taxon>Eukaryota</taxon>
        <taxon>Metazoa</taxon>
        <taxon>Spiralia</taxon>
        <taxon>Lophotrochozoa</taxon>
        <taxon>Platyhelminthes</taxon>
        <taxon>Rhabditophora</taxon>
        <taxon>Macrostomorpha</taxon>
        <taxon>Macrostomida</taxon>
        <taxon>Macrostomidae</taxon>
        <taxon>Macrostomum</taxon>
    </lineage>
</organism>
<accession>A0A1I8F2W7</accession>